<evidence type="ECO:0000313" key="3">
    <source>
        <dbReference type="EMBL" id="CAG9790402.1"/>
    </source>
</evidence>
<feature type="coiled-coil region" evidence="1">
    <location>
        <begin position="36"/>
        <end position="63"/>
    </location>
</feature>
<reference evidence="3" key="2">
    <citation type="submission" date="2022-10" db="EMBL/GenBank/DDBJ databases">
        <authorList>
            <consortium name="ENA_rothamsted_submissions"/>
            <consortium name="culmorum"/>
            <person name="King R."/>
        </authorList>
    </citation>
    <scope>NUCLEOTIDE SEQUENCE</scope>
</reference>
<name>A0A9N9R6J9_9NEOP</name>
<dbReference type="OrthoDB" id="7395641at2759"/>
<proteinExistence type="predicted"/>
<evidence type="ECO:0000256" key="2">
    <source>
        <dbReference type="SAM" id="MobiDB-lite"/>
    </source>
</evidence>
<sequence>MSNEIMQQWFEKIKDEMYKQTEEITRRLTESFEEKFRLIKQENDELRIKVVDLEHKVVMLEKEMRKNNLILHGVNETEKSACELATLIIKVLQSMNIRIEERDIIDVHKDYPKEIQEKRRNLQVQLQEERKQGNYAFIKYDQLIVRGSNKTEKRKRPESNTLSPPFTSEEENNHNPQKLNKINAFNYMRNRNGQKTNTETETTNK</sequence>
<gene>
    <name evidence="3" type="ORF">DIATSA_LOCUS8070</name>
</gene>
<accession>A0A9N9R6J9</accession>
<dbReference type="AlphaFoldDB" id="A0A9N9R6J9"/>
<protein>
    <submittedName>
        <fullName evidence="3">Uncharacterized protein</fullName>
    </submittedName>
</protein>
<feature type="compositionally biased region" description="Low complexity" evidence="2">
    <location>
        <begin position="195"/>
        <end position="205"/>
    </location>
</feature>
<dbReference type="EMBL" id="OU893352">
    <property type="protein sequence ID" value="CAG9790402.1"/>
    <property type="molecule type" value="Genomic_DNA"/>
</dbReference>
<keyword evidence="1" id="KW-0175">Coiled coil</keyword>
<organism evidence="3 4">
    <name type="scientific">Diatraea saccharalis</name>
    <name type="common">sugarcane borer</name>
    <dbReference type="NCBI Taxonomy" id="40085"/>
    <lineage>
        <taxon>Eukaryota</taxon>
        <taxon>Metazoa</taxon>
        <taxon>Ecdysozoa</taxon>
        <taxon>Arthropoda</taxon>
        <taxon>Hexapoda</taxon>
        <taxon>Insecta</taxon>
        <taxon>Pterygota</taxon>
        <taxon>Neoptera</taxon>
        <taxon>Endopterygota</taxon>
        <taxon>Lepidoptera</taxon>
        <taxon>Glossata</taxon>
        <taxon>Ditrysia</taxon>
        <taxon>Pyraloidea</taxon>
        <taxon>Crambidae</taxon>
        <taxon>Crambinae</taxon>
        <taxon>Diatraea</taxon>
    </lineage>
</organism>
<reference evidence="3" key="1">
    <citation type="submission" date="2021-12" db="EMBL/GenBank/DDBJ databases">
        <authorList>
            <person name="King R."/>
        </authorList>
    </citation>
    <scope>NUCLEOTIDE SEQUENCE</scope>
</reference>
<evidence type="ECO:0000313" key="4">
    <source>
        <dbReference type="Proteomes" id="UP001153714"/>
    </source>
</evidence>
<dbReference type="Proteomes" id="UP001153714">
    <property type="component" value="Chromosome 21"/>
</dbReference>
<evidence type="ECO:0000256" key="1">
    <source>
        <dbReference type="SAM" id="Coils"/>
    </source>
</evidence>
<feature type="compositionally biased region" description="Basic and acidic residues" evidence="2">
    <location>
        <begin position="149"/>
        <end position="158"/>
    </location>
</feature>
<keyword evidence="4" id="KW-1185">Reference proteome</keyword>
<feature type="region of interest" description="Disordered" evidence="2">
    <location>
        <begin position="148"/>
        <end position="205"/>
    </location>
</feature>